<keyword evidence="4 5" id="KW-0119">Carbohydrate metabolism</keyword>
<dbReference type="EC" id="5.1.3.3" evidence="5"/>
<dbReference type="SUPFAM" id="SSF74650">
    <property type="entry name" value="Galactose mutarotase-like"/>
    <property type="match status" value="1"/>
</dbReference>
<gene>
    <name evidence="8" type="ORF">EC835_102491</name>
</gene>
<dbReference type="EMBL" id="SMAS01000002">
    <property type="protein sequence ID" value="TCT37026.1"/>
    <property type="molecule type" value="Genomic_DNA"/>
</dbReference>
<dbReference type="InterPro" id="IPR047215">
    <property type="entry name" value="Galactose_mutarotase-like"/>
</dbReference>
<dbReference type="RefSeq" id="WP_132495750.1">
    <property type="nucleotide sequence ID" value="NZ_SMAS01000002.1"/>
</dbReference>
<dbReference type="InterPro" id="IPR015443">
    <property type="entry name" value="Aldose_1-epimerase"/>
</dbReference>
<comment type="catalytic activity">
    <reaction evidence="5">
        <text>alpha-D-glucose = beta-D-glucose</text>
        <dbReference type="Rhea" id="RHEA:10264"/>
        <dbReference type="ChEBI" id="CHEBI:15903"/>
        <dbReference type="ChEBI" id="CHEBI:17925"/>
        <dbReference type="EC" id="5.1.3.3"/>
    </reaction>
</comment>
<dbReference type="GO" id="GO:0033499">
    <property type="term" value="P:galactose catabolic process via UDP-galactose, Leloir pathway"/>
    <property type="evidence" value="ECO:0007669"/>
    <property type="project" value="TreeGrafter"/>
</dbReference>
<feature type="binding site" evidence="6">
    <location>
        <position position="245"/>
    </location>
    <ligand>
        <name>beta-D-galactose</name>
        <dbReference type="ChEBI" id="CHEBI:27667"/>
    </ligand>
</feature>
<dbReference type="Proteomes" id="UP000295055">
    <property type="component" value="Unassembled WGS sequence"/>
</dbReference>
<dbReference type="GO" id="GO:0005737">
    <property type="term" value="C:cytoplasm"/>
    <property type="evidence" value="ECO:0007669"/>
    <property type="project" value="TreeGrafter"/>
</dbReference>
<name>A0A4R3NQI0_9GAMM</name>
<dbReference type="CDD" id="cd09019">
    <property type="entry name" value="galactose_mutarotase_like"/>
    <property type="match status" value="1"/>
</dbReference>
<dbReference type="InterPro" id="IPR011013">
    <property type="entry name" value="Gal_mutarotase_sf_dom"/>
</dbReference>
<dbReference type="InterPro" id="IPR008183">
    <property type="entry name" value="Aldose_1/G6P_1-epimerase"/>
</dbReference>
<dbReference type="GO" id="GO:0030246">
    <property type="term" value="F:carbohydrate binding"/>
    <property type="evidence" value="ECO:0007669"/>
    <property type="project" value="InterPro"/>
</dbReference>
<dbReference type="PANTHER" id="PTHR10091:SF0">
    <property type="entry name" value="GALACTOSE MUTAROTASE"/>
    <property type="match status" value="1"/>
</dbReference>
<dbReference type="AlphaFoldDB" id="A0A4R3NQI0"/>
<dbReference type="Pfam" id="PF01263">
    <property type="entry name" value="Aldose_epim"/>
    <property type="match status" value="1"/>
</dbReference>
<evidence type="ECO:0000256" key="6">
    <source>
        <dbReference type="PIRSR" id="PIRSR005096-2"/>
    </source>
</evidence>
<evidence type="ECO:0000313" key="8">
    <source>
        <dbReference type="EMBL" id="TCT37026.1"/>
    </source>
</evidence>
<evidence type="ECO:0000256" key="2">
    <source>
        <dbReference type="ARBA" id="ARBA00006206"/>
    </source>
</evidence>
<evidence type="ECO:0000256" key="7">
    <source>
        <dbReference type="PIRSR" id="PIRSR005096-3"/>
    </source>
</evidence>
<proteinExistence type="inferred from homology"/>
<dbReference type="UniPathway" id="UPA00242"/>
<organism evidence="8 9">
    <name type="scientific">Providencia alcalifaciens</name>
    <dbReference type="NCBI Taxonomy" id="126385"/>
    <lineage>
        <taxon>Bacteria</taxon>
        <taxon>Pseudomonadati</taxon>
        <taxon>Pseudomonadota</taxon>
        <taxon>Gammaproteobacteria</taxon>
        <taxon>Enterobacterales</taxon>
        <taxon>Morganellaceae</taxon>
        <taxon>Providencia</taxon>
    </lineage>
</organism>
<comment type="caution">
    <text evidence="8">The sequence shown here is derived from an EMBL/GenBank/DDBJ whole genome shotgun (WGS) entry which is preliminary data.</text>
</comment>
<comment type="pathway">
    <text evidence="1 5">Carbohydrate metabolism; hexose metabolism.</text>
</comment>
<evidence type="ECO:0000256" key="3">
    <source>
        <dbReference type="ARBA" id="ARBA00023235"/>
    </source>
</evidence>
<protein>
    <recommendedName>
        <fullName evidence="5">Aldose 1-epimerase</fullName>
        <ecNumber evidence="5">5.1.3.3</ecNumber>
    </recommendedName>
</protein>
<reference evidence="8 9" key="1">
    <citation type="submission" date="2019-03" db="EMBL/GenBank/DDBJ databases">
        <title>Genomic analyses of the natural microbiome of Caenorhabditis elegans.</title>
        <authorList>
            <person name="Samuel B."/>
        </authorList>
    </citation>
    <scope>NUCLEOTIDE SEQUENCE [LARGE SCALE GENOMIC DNA]</scope>
    <source>
        <strain evidence="8 9">JUb102</strain>
    </source>
</reference>
<evidence type="ECO:0000313" key="9">
    <source>
        <dbReference type="Proteomes" id="UP000295055"/>
    </source>
</evidence>
<evidence type="ECO:0000256" key="4">
    <source>
        <dbReference type="ARBA" id="ARBA00023277"/>
    </source>
</evidence>
<keyword evidence="3 5" id="KW-0413">Isomerase</keyword>
<dbReference type="GO" id="GO:0006006">
    <property type="term" value="P:glucose metabolic process"/>
    <property type="evidence" value="ECO:0007669"/>
    <property type="project" value="TreeGrafter"/>
</dbReference>
<dbReference type="PIRSF" id="PIRSF005096">
    <property type="entry name" value="GALM"/>
    <property type="match status" value="1"/>
</dbReference>
<sequence length="346" mass="38902">MQFTKQQRHTLRTPKVVALTNKQGMKIILSSLGASWVSCILPLASGKRDIILGSPNMAAQMEQRVYFGATVGRVANRIANSTFDLEGRKYQLAHNQGAHCLHGGRDNFSYRVWSIAQPDQQQAIFTLVSSDGDQGFPGELKVEVHYELTDDNQVVINYRYQCNQDCPVNLTNYTYFNLAGEQSDRTAFEHDLQMQAAYFLPQDNEGLPTGEWREVTDTYFDFRQKKRIGCDFLQDEEQQAVGGYDHAFVFDESVVDGRQIVATLDSPNGDVQMNMMSTSPAIHLYTGNYLVSVLGKSKTYTPFSGIVLAPQYPFDGLGHAESDGARPIIAKANHIYTSQTRYQFIF</sequence>
<evidence type="ECO:0000256" key="1">
    <source>
        <dbReference type="ARBA" id="ARBA00005028"/>
    </source>
</evidence>
<dbReference type="InterPro" id="IPR014718">
    <property type="entry name" value="GH-type_carb-bd"/>
</dbReference>
<dbReference type="NCBIfam" id="NF008277">
    <property type="entry name" value="PRK11055.1"/>
    <property type="match status" value="1"/>
</dbReference>
<feature type="binding site" evidence="7">
    <location>
        <begin position="76"/>
        <end position="77"/>
    </location>
    <ligand>
        <name>beta-D-galactose</name>
        <dbReference type="ChEBI" id="CHEBI:27667"/>
    </ligand>
</feature>
<dbReference type="GO" id="GO:0004034">
    <property type="term" value="F:aldose 1-epimerase activity"/>
    <property type="evidence" value="ECO:0007669"/>
    <property type="project" value="UniProtKB-EC"/>
</dbReference>
<dbReference type="OrthoDB" id="9779408at2"/>
<evidence type="ECO:0000256" key="5">
    <source>
        <dbReference type="PIRNR" id="PIRNR005096"/>
    </source>
</evidence>
<comment type="similarity">
    <text evidence="2 5">Belongs to the aldose epimerase family.</text>
</comment>
<dbReference type="PANTHER" id="PTHR10091">
    <property type="entry name" value="ALDOSE-1-EPIMERASE"/>
    <property type="match status" value="1"/>
</dbReference>
<accession>A0A4R3NQI0</accession>
<dbReference type="Gene3D" id="2.70.98.10">
    <property type="match status" value="1"/>
</dbReference>